<keyword evidence="7 15" id="KW-0418">Kinase</keyword>
<dbReference type="InterPro" id="IPR003594">
    <property type="entry name" value="HATPase_dom"/>
</dbReference>
<dbReference type="CDD" id="cd00082">
    <property type="entry name" value="HisKA"/>
    <property type="match status" value="1"/>
</dbReference>
<keyword evidence="8 12" id="KW-1133">Transmembrane helix</keyword>
<dbReference type="InterPro" id="IPR050428">
    <property type="entry name" value="TCS_sensor_his_kinase"/>
</dbReference>
<dbReference type="SMART" id="SM00387">
    <property type="entry name" value="HATPase_c"/>
    <property type="match status" value="1"/>
</dbReference>
<dbReference type="Pfam" id="PF00512">
    <property type="entry name" value="HisKA"/>
    <property type="match status" value="1"/>
</dbReference>
<evidence type="ECO:0000256" key="1">
    <source>
        <dbReference type="ARBA" id="ARBA00000085"/>
    </source>
</evidence>
<dbReference type="SMART" id="SM00304">
    <property type="entry name" value="HAMP"/>
    <property type="match status" value="1"/>
</dbReference>
<evidence type="ECO:0000256" key="11">
    <source>
        <dbReference type="SAM" id="MobiDB-lite"/>
    </source>
</evidence>
<reference evidence="16" key="1">
    <citation type="submission" date="2016-01" db="EMBL/GenBank/DDBJ databases">
        <authorList>
            <person name="Mitreva M."/>
            <person name="Pepin K.H."/>
            <person name="Mihindukulasuriya K.A."/>
            <person name="Fulton R."/>
            <person name="Fronick C."/>
            <person name="O'Laughlin M."/>
            <person name="Miner T."/>
            <person name="Herter B."/>
            <person name="Rosa B.A."/>
            <person name="Cordes M."/>
            <person name="Tomlinson C."/>
            <person name="Wollam A."/>
            <person name="Palsikar V.B."/>
            <person name="Mardis E.R."/>
            <person name="Wilson R.K."/>
        </authorList>
    </citation>
    <scope>NUCLEOTIDE SEQUENCE [LARGE SCALE GENOMIC DNA]</scope>
    <source>
        <strain evidence="16">DNF00019</strain>
    </source>
</reference>
<dbReference type="OrthoDB" id="9786919at2"/>
<dbReference type="PRINTS" id="PR00344">
    <property type="entry name" value="BCTRLSENSOR"/>
</dbReference>
<dbReference type="SUPFAM" id="SSF55874">
    <property type="entry name" value="ATPase domain of HSP90 chaperone/DNA topoisomerase II/histidine kinase"/>
    <property type="match status" value="1"/>
</dbReference>
<feature type="domain" description="HAMP" evidence="14">
    <location>
        <begin position="222"/>
        <end position="274"/>
    </location>
</feature>
<keyword evidence="4" id="KW-0597">Phosphoprotein</keyword>
<evidence type="ECO:0000256" key="5">
    <source>
        <dbReference type="ARBA" id="ARBA00022679"/>
    </source>
</evidence>
<dbReference type="InterPro" id="IPR036890">
    <property type="entry name" value="HATPase_C_sf"/>
</dbReference>
<dbReference type="InterPro" id="IPR004358">
    <property type="entry name" value="Sig_transdc_His_kin-like_C"/>
</dbReference>
<evidence type="ECO:0000256" key="3">
    <source>
        <dbReference type="ARBA" id="ARBA00012438"/>
    </source>
</evidence>
<comment type="caution">
    <text evidence="15">The sequence shown here is derived from an EMBL/GenBank/DDBJ whole genome shotgun (WGS) entry which is preliminary data.</text>
</comment>
<dbReference type="CDD" id="cd06225">
    <property type="entry name" value="HAMP"/>
    <property type="match status" value="1"/>
</dbReference>
<feature type="region of interest" description="Disordered" evidence="11">
    <location>
        <begin position="8"/>
        <end position="34"/>
    </location>
</feature>
<feature type="transmembrane region" description="Helical" evidence="12">
    <location>
        <begin position="46"/>
        <end position="67"/>
    </location>
</feature>
<comment type="subcellular location">
    <subcellularLocation>
        <location evidence="2">Cell membrane</location>
    </subcellularLocation>
</comment>
<dbReference type="Pfam" id="PF02518">
    <property type="entry name" value="HATPase_c"/>
    <property type="match status" value="1"/>
</dbReference>
<organism evidence="15 16">
    <name type="scientific">Atopobium deltae</name>
    <dbReference type="NCBI Taxonomy" id="1393034"/>
    <lineage>
        <taxon>Bacteria</taxon>
        <taxon>Bacillati</taxon>
        <taxon>Actinomycetota</taxon>
        <taxon>Coriobacteriia</taxon>
        <taxon>Coriobacteriales</taxon>
        <taxon>Atopobiaceae</taxon>
        <taxon>Atopobium</taxon>
    </lineage>
</organism>
<gene>
    <name evidence="15" type="ORF">HMPREF3192_00411</name>
</gene>
<dbReference type="SUPFAM" id="SSF158472">
    <property type="entry name" value="HAMP domain-like"/>
    <property type="match status" value="1"/>
</dbReference>
<accession>A0A133XWK0</accession>
<dbReference type="STRING" id="1393034.HMPREF3192_00411"/>
<feature type="compositionally biased region" description="Polar residues" evidence="11">
    <location>
        <begin position="12"/>
        <end position="23"/>
    </location>
</feature>
<keyword evidence="5" id="KW-0808">Transferase</keyword>
<keyword evidence="9" id="KW-0902">Two-component regulatory system</keyword>
<dbReference type="Proteomes" id="UP000070675">
    <property type="component" value="Unassembled WGS sequence"/>
</dbReference>
<dbReference type="PROSITE" id="PS50109">
    <property type="entry name" value="HIS_KIN"/>
    <property type="match status" value="1"/>
</dbReference>
<keyword evidence="16" id="KW-1185">Reference proteome</keyword>
<feature type="domain" description="Histidine kinase" evidence="13">
    <location>
        <begin position="282"/>
        <end position="499"/>
    </location>
</feature>
<evidence type="ECO:0000256" key="12">
    <source>
        <dbReference type="SAM" id="Phobius"/>
    </source>
</evidence>
<proteinExistence type="predicted"/>
<dbReference type="PATRIC" id="fig|1393034.3.peg.396"/>
<keyword evidence="6 12" id="KW-0812">Transmembrane</keyword>
<feature type="transmembrane region" description="Helical" evidence="12">
    <location>
        <begin position="199"/>
        <end position="220"/>
    </location>
</feature>
<dbReference type="SUPFAM" id="SSF47384">
    <property type="entry name" value="Homodimeric domain of signal transducing histidine kinase"/>
    <property type="match status" value="1"/>
</dbReference>
<evidence type="ECO:0000256" key="2">
    <source>
        <dbReference type="ARBA" id="ARBA00004236"/>
    </source>
</evidence>
<dbReference type="PANTHER" id="PTHR45436">
    <property type="entry name" value="SENSOR HISTIDINE KINASE YKOH"/>
    <property type="match status" value="1"/>
</dbReference>
<evidence type="ECO:0000256" key="9">
    <source>
        <dbReference type="ARBA" id="ARBA00023012"/>
    </source>
</evidence>
<comment type="catalytic activity">
    <reaction evidence="1">
        <text>ATP + protein L-histidine = ADP + protein N-phospho-L-histidine.</text>
        <dbReference type="EC" id="2.7.13.3"/>
    </reaction>
</comment>
<dbReference type="PANTHER" id="PTHR45436:SF5">
    <property type="entry name" value="SENSOR HISTIDINE KINASE TRCS"/>
    <property type="match status" value="1"/>
</dbReference>
<dbReference type="Gene3D" id="6.10.340.10">
    <property type="match status" value="1"/>
</dbReference>
<evidence type="ECO:0000259" key="13">
    <source>
        <dbReference type="PROSITE" id="PS50109"/>
    </source>
</evidence>
<protein>
    <recommendedName>
        <fullName evidence="3">histidine kinase</fullName>
        <ecNumber evidence="3">2.7.13.3</ecNumber>
    </recommendedName>
</protein>
<dbReference type="SMART" id="SM00388">
    <property type="entry name" value="HisKA"/>
    <property type="match status" value="1"/>
</dbReference>
<dbReference type="Gene3D" id="1.10.287.130">
    <property type="match status" value="1"/>
</dbReference>
<dbReference type="GO" id="GO:0005886">
    <property type="term" value="C:plasma membrane"/>
    <property type="evidence" value="ECO:0007669"/>
    <property type="project" value="UniProtKB-SubCell"/>
</dbReference>
<evidence type="ECO:0000256" key="7">
    <source>
        <dbReference type="ARBA" id="ARBA00022777"/>
    </source>
</evidence>
<dbReference type="EC" id="2.7.13.3" evidence="3"/>
<dbReference type="InterPro" id="IPR003660">
    <property type="entry name" value="HAMP_dom"/>
</dbReference>
<evidence type="ECO:0000313" key="16">
    <source>
        <dbReference type="Proteomes" id="UP000070675"/>
    </source>
</evidence>
<dbReference type="InterPro" id="IPR005467">
    <property type="entry name" value="His_kinase_dom"/>
</dbReference>
<dbReference type="InterPro" id="IPR036097">
    <property type="entry name" value="HisK_dim/P_sf"/>
</dbReference>
<evidence type="ECO:0000256" key="6">
    <source>
        <dbReference type="ARBA" id="ARBA00022692"/>
    </source>
</evidence>
<dbReference type="InterPro" id="IPR003661">
    <property type="entry name" value="HisK_dim/P_dom"/>
</dbReference>
<evidence type="ECO:0000256" key="10">
    <source>
        <dbReference type="ARBA" id="ARBA00023136"/>
    </source>
</evidence>
<dbReference type="RefSeq" id="WP_082715549.1">
    <property type="nucleotide sequence ID" value="NZ_KQ959486.1"/>
</dbReference>
<dbReference type="PROSITE" id="PS50885">
    <property type="entry name" value="HAMP"/>
    <property type="match status" value="1"/>
</dbReference>
<keyword evidence="10 12" id="KW-0472">Membrane</keyword>
<dbReference type="GO" id="GO:0000155">
    <property type="term" value="F:phosphorelay sensor kinase activity"/>
    <property type="evidence" value="ECO:0007669"/>
    <property type="project" value="InterPro"/>
</dbReference>
<evidence type="ECO:0000313" key="15">
    <source>
        <dbReference type="EMBL" id="KXB35326.1"/>
    </source>
</evidence>
<sequence>MANFVIGKRARQQNTGESFSDSTKAAWKTTRPGQTARDTFGKRLTLGFSATAIMSVLVLLIVLAVVWEAQFQRYTRANLQRVAHSTAEILAREYESANRMWTHNVLSSIAASVGTPSDVGVQVLNEEGQSIYLSLNMSQYKRNTADASLELAEAGSSDSIVSSDVVTSDGLVVGRVRLWVRGSNTFLTKNDADFRTNSYMAIGLAAIIAVLIASIIGYLISRGFADPIRRITSTARLIRNGELSARSGLTGQDEIGQLGETFDDMATSLEKDLQLERRLTNDVAHELRTPLMAMLATVEAMQDGVLPRDDERLGTLASETRRLSRLVSAMLALSRMESGSMKFEPEKTDIVGLVRGIVSSQEQLFSDHDLRLRFVVDATKEEIFAEVDRDMLNQAVINFMSNAMRYTPEGGWVVVTVGQQRNDVWISVSDTGIGIAKEDLSRVFSRFWRSSASRERVSGGLGVGMAVTKEIADRHHGYISVESELGKGTTFTLHLPREYHPTENESSAQSATMDA</sequence>
<dbReference type="FunFam" id="3.30.565.10:FF:000006">
    <property type="entry name" value="Sensor histidine kinase WalK"/>
    <property type="match status" value="1"/>
</dbReference>
<dbReference type="EMBL" id="LSCR01000005">
    <property type="protein sequence ID" value="KXB35326.1"/>
    <property type="molecule type" value="Genomic_DNA"/>
</dbReference>
<evidence type="ECO:0000256" key="8">
    <source>
        <dbReference type="ARBA" id="ARBA00022989"/>
    </source>
</evidence>
<evidence type="ECO:0000259" key="14">
    <source>
        <dbReference type="PROSITE" id="PS50885"/>
    </source>
</evidence>
<dbReference type="AlphaFoldDB" id="A0A133XWK0"/>
<dbReference type="Pfam" id="PF00672">
    <property type="entry name" value="HAMP"/>
    <property type="match status" value="1"/>
</dbReference>
<dbReference type="Gene3D" id="3.30.565.10">
    <property type="entry name" value="Histidine kinase-like ATPase, C-terminal domain"/>
    <property type="match status" value="1"/>
</dbReference>
<name>A0A133XWK0_9ACTN</name>
<evidence type="ECO:0000256" key="4">
    <source>
        <dbReference type="ARBA" id="ARBA00022553"/>
    </source>
</evidence>